<dbReference type="PANTHER" id="PTHR33112:SF16">
    <property type="entry name" value="HETEROKARYON INCOMPATIBILITY DOMAIN-CONTAINING PROTEIN"/>
    <property type="match status" value="1"/>
</dbReference>
<accession>A0AAE0MQZ0</accession>
<name>A0AAE0MQZ0_9PEZI</name>
<reference evidence="3" key="2">
    <citation type="submission" date="2023-06" db="EMBL/GenBank/DDBJ databases">
        <authorList>
            <consortium name="Lawrence Berkeley National Laboratory"/>
            <person name="Haridas S."/>
            <person name="Hensen N."/>
            <person name="Bonometti L."/>
            <person name="Westerberg I."/>
            <person name="Brannstrom I.O."/>
            <person name="Guillou S."/>
            <person name="Cros-Aarteil S."/>
            <person name="Calhoun S."/>
            <person name="Kuo A."/>
            <person name="Mondo S."/>
            <person name="Pangilinan J."/>
            <person name="Riley R."/>
            <person name="Labutti K."/>
            <person name="Andreopoulos B."/>
            <person name="Lipzen A."/>
            <person name="Chen C."/>
            <person name="Yanf M."/>
            <person name="Daum C."/>
            <person name="Ng V."/>
            <person name="Clum A."/>
            <person name="Steindorff A."/>
            <person name="Ohm R."/>
            <person name="Martin F."/>
            <person name="Silar P."/>
            <person name="Natvig D."/>
            <person name="Lalanne C."/>
            <person name="Gautier V."/>
            <person name="Ament-Velasquez S.L."/>
            <person name="Kruys A."/>
            <person name="Hutchinson M.I."/>
            <person name="Powell A.J."/>
            <person name="Barry K."/>
            <person name="Miller A.N."/>
            <person name="Grigoriev I.V."/>
            <person name="Debuchy R."/>
            <person name="Gladieux P."/>
            <person name="Thoren M.H."/>
            <person name="Johannesson H."/>
        </authorList>
    </citation>
    <scope>NUCLEOTIDE SEQUENCE</scope>
    <source>
        <strain evidence="3">CBS 560.94</strain>
    </source>
</reference>
<evidence type="ECO:0000259" key="2">
    <source>
        <dbReference type="Pfam" id="PF06985"/>
    </source>
</evidence>
<dbReference type="InterPro" id="IPR010730">
    <property type="entry name" value="HET"/>
</dbReference>
<organism evidence="3 4">
    <name type="scientific">Neurospora tetraspora</name>
    <dbReference type="NCBI Taxonomy" id="94610"/>
    <lineage>
        <taxon>Eukaryota</taxon>
        <taxon>Fungi</taxon>
        <taxon>Dikarya</taxon>
        <taxon>Ascomycota</taxon>
        <taxon>Pezizomycotina</taxon>
        <taxon>Sordariomycetes</taxon>
        <taxon>Sordariomycetidae</taxon>
        <taxon>Sordariales</taxon>
        <taxon>Sordariaceae</taxon>
        <taxon>Neurospora</taxon>
    </lineage>
</organism>
<feature type="domain" description="Heterokaryon incompatibility" evidence="2">
    <location>
        <begin position="311"/>
        <end position="474"/>
    </location>
</feature>
<dbReference type="Proteomes" id="UP001278500">
    <property type="component" value="Unassembled WGS sequence"/>
</dbReference>
<feature type="region of interest" description="Disordered" evidence="1">
    <location>
        <begin position="82"/>
        <end position="104"/>
    </location>
</feature>
<dbReference type="PANTHER" id="PTHR33112">
    <property type="entry name" value="DOMAIN PROTEIN, PUTATIVE-RELATED"/>
    <property type="match status" value="1"/>
</dbReference>
<proteinExistence type="predicted"/>
<dbReference type="AlphaFoldDB" id="A0AAE0MQZ0"/>
<reference evidence="3" key="1">
    <citation type="journal article" date="2023" name="Mol. Phylogenet. Evol.">
        <title>Genome-scale phylogeny and comparative genomics of the fungal order Sordariales.</title>
        <authorList>
            <person name="Hensen N."/>
            <person name="Bonometti L."/>
            <person name="Westerberg I."/>
            <person name="Brannstrom I.O."/>
            <person name="Guillou S."/>
            <person name="Cros-Aarteil S."/>
            <person name="Calhoun S."/>
            <person name="Haridas S."/>
            <person name="Kuo A."/>
            <person name="Mondo S."/>
            <person name="Pangilinan J."/>
            <person name="Riley R."/>
            <person name="LaButti K."/>
            <person name="Andreopoulos B."/>
            <person name="Lipzen A."/>
            <person name="Chen C."/>
            <person name="Yan M."/>
            <person name="Daum C."/>
            <person name="Ng V."/>
            <person name="Clum A."/>
            <person name="Steindorff A."/>
            <person name="Ohm R.A."/>
            <person name="Martin F."/>
            <person name="Silar P."/>
            <person name="Natvig D.O."/>
            <person name="Lalanne C."/>
            <person name="Gautier V."/>
            <person name="Ament-Velasquez S.L."/>
            <person name="Kruys A."/>
            <person name="Hutchinson M.I."/>
            <person name="Powell A.J."/>
            <person name="Barry K."/>
            <person name="Miller A.N."/>
            <person name="Grigoriev I.V."/>
            <person name="Debuchy R."/>
            <person name="Gladieux P."/>
            <person name="Hiltunen Thoren M."/>
            <person name="Johannesson H."/>
        </authorList>
    </citation>
    <scope>NUCLEOTIDE SEQUENCE</scope>
    <source>
        <strain evidence="3">CBS 560.94</strain>
    </source>
</reference>
<dbReference type="GeneID" id="87859370"/>
<evidence type="ECO:0000256" key="1">
    <source>
        <dbReference type="SAM" id="MobiDB-lite"/>
    </source>
</evidence>
<evidence type="ECO:0000313" key="3">
    <source>
        <dbReference type="EMBL" id="KAK3342898.1"/>
    </source>
</evidence>
<evidence type="ECO:0000313" key="4">
    <source>
        <dbReference type="Proteomes" id="UP001278500"/>
    </source>
</evidence>
<dbReference type="EMBL" id="JAUEPP010000005">
    <property type="protein sequence ID" value="KAK3342898.1"/>
    <property type="molecule type" value="Genomic_DNA"/>
</dbReference>
<sequence length="600" mass="67485">MELVVQLHHRASAPLWSMMSEFCLAPFWYKKIYNPKHDAKDLFCVPRPLKIIDQHQKMSTPVAYSHLCSECSEKLRFPGSSLPAAPVDSPGNDAEDHEAGIEQEDDEDEDCKLLEYTLRGHRVDCDYTIIESYPDLALLTARSSECKFCRLLRQSLTSKEFRILVEDQTFSHVAPLDLWISLSYAWDFKYTGNEDDREVGLWFLTADLYENSQLNGHHLGSISFPLSTASESITNFYGMGPSIYRDPFSERSLSFILRELECCSSSCTHPQPSSNFLPTRLIAITNDSDECRIIHSRDLPSSTFRKSGTRYLALTYCWGNAEEASQQKKLTPSNASSLYNPGFSIADLTPIQQDTIKLAKSLSISFVWIDALCILQGDSKDWERESAQMDDIYSNAFFTVCSLTSWSCLEGFTSAEEKTSVPVAFRSAFDPDIHGEIAINGNFVVGKDVLNPERFSGVDISQSQWIRRVWTFQELALSPRFVHFGGSGVGFQCKSKAMYDWGGLKGSPNRMIGLGLNAAAGGEDDDTQNSHGNQDFWNRTVLAAYSQRKISYASDIFPALSGLAKRASKAIKSKYVAGMWRRDLPYALMWTKERPEATSL</sequence>
<dbReference type="RefSeq" id="XP_062680691.1">
    <property type="nucleotide sequence ID" value="XM_062822216.1"/>
</dbReference>
<dbReference type="Pfam" id="PF06985">
    <property type="entry name" value="HET"/>
    <property type="match status" value="1"/>
</dbReference>
<protein>
    <submittedName>
        <fullName evidence="3">Heterokaryon incompatibility protein-domain-containing protein</fullName>
    </submittedName>
</protein>
<keyword evidence="4" id="KW-1185">Reference proteome</keyword>
<comment type="caution">
    <text evidence="3">The sequence shown here is derived from an EMBL/GenBank/DDBJ whole genome shotgun (WGS) entry which is preliminary data.</text>
</comment>
<gene>
    <name evidence="3" type="ORF">B0H65DRAFT_233035</name>
</gene>
<feature type="compositionally biased region" description="Acidic residues" evidence="1">
    <location>
        <begin position="93"/>
        <end position="104"/>
    </location>
</feature>